<dbReference type="EMBL" id="JAOQAZ010000033">
    <property type="protein sequence ID" value="KAJ4249416.1"/>
    <property type="molecule type" value="Genomic_DNA"/>
</dbReference>
<keyword evidence="3" id="KW-1185">Reference proteome</keyword>
<gene>
    <name evidence="2" type="ORF">NW762_012269</name>
</gene>
<evidence type="ECO:0000313" key="3">
    <source>
        <dbReference type="Proteomes" id="UP001152049"/>
    </source>
</evidence>
<protein>
    <submittedName>
        <fullName evidence="2">Uncharacterized protein</fullName>
    </submittedName>
</protein>
<organism evidence="2 3">
    <name type="scientific">Fusarium torreyae</name>
    <dbReference type="NCBI Taxonomy" id="1237075"/>
    <lineage>
        <taxon>Eukaryota</taxon>
        <taxon>Fungi</taxon>
        <taxon>Dikarya</taxon>
        <taxon>Ascomycota</taxon>
        <taxon>Pezizomycotina</taxon>
        <taxon>Sordariomycetes</taxon>
        <taxon>Hypocreomycetidae</taxon>
        <taxon>Hypocreales</taxon>
        <taxon>Nectriaceae</taxon>
        <taxon>Fusarium</taxon>
    </lineage>
</organism>
<evidence type="ECO:0000256" key="1">
    <source>
        <dbReference type="SAM" id="MobiDB-lite"/>
    </source>
</evidence>
<dbReference type="Gene3D" id="3.40.50.300">
    <property type="entry name" value="P-loop containing nucleotide triphosphate hydrolases"/>
    <property type="match status" value="1"/>
</dbReference>
<accession>A0A9W8RPE9</accession>
<dbReference type="Proteomes" id="UP001152049">
    <property type="component" value="Unassembled WGS sequence"/>
</dbReference>
<dbReference type="AlphaFoldDB" id="A0A9W8RPE9"/>
<sequence>MLQCATTARNTWIQLDPQRPALLAINSKDRTSSSAELLYAAIDELLYSGLMKPAIRDNDEWKEPDIGGEPLPDEQGSSQVPRRFSAIHFQGECIREATCCTLDEAQGDEADIVFFDFVLTGNPGFITANFRVALALSRARVATALLLNRGTFSGWETKQHTQQRALQLFGVHDHHEKHGLIVRVWCCEKEPTPNPDLHCLRASCGQNGHLADNCPLQELASI</sequence>
<name>A0A9W8RPE9_9HYPO</name>
<dbReference type="InterPro" id="IPR027417">
    <property type="entry name" value="P-loop_NTPase"/>
</dbReference>
<proteinExistence type="predicted"/>
<reference evidence="2" key="1">
    <citation type="submission" date="2022-09" db="EMBL/GenBank/DDBJ databases">
        <title>Fusarium specimens isolated from Avocado Roots.</title>
        <authorList>
            <person name="Stajich J."/>
            <person name="Roper C."/>
            <person name="Heimlech-Rivalta G."/>
        </authorList>
    </citation>
    <scope>NUCLEOTIDE SEQUENCE</scope>
    <source>
        <strain evidence="2">CF00136</strain>
    </source>
</reference>
<comment type="caution">
    <text evidence="2">The sequence shown here is derived from an EMBL/GenBank/DDBJ whole genome shotgun (WGS) entry which is preliminary data.</text>
</comment>
<dbReference type="OrthoDB" id="5101705at2759"/>
<feature type="region of interest" description="Disordered" evidence="1">
    <location>
        <begin position="59"/>
        <end position="78"/>
    </location>
</feature>
<evidence type="ECO:0000313" key="2">
    <source>
        <dbReference type="EMBL" id="KAJ4249416.1"/>
    </source>
</evidence>